<dbReference type="RefSeq" id="WP_385875594.1">
    <property type="nucleotide sequence ID" value="NZ_JBHLXE010000013.1"/>
</dbReference>
<dbReference type="NCBIfam" id="NF007331">
    <property type="entry name" value="PRK09819.1"/>
    <property type="match status" value="1"/>
</dbReference>
<dbReference type="Proteomes" id="UP001589758">
    <property type="component" value="Unassembled WGS sequence"/>
</dbReference>
<evidence type="ECO:0000313" key="6">
    <source>
        <dbReference type="EMBL" id="MFC0178711.1"/>
    </source>
</evidence>
<reference evidence="6 7" key="1">
    <citation type="submission" date="2024-09" db="EMBL/GenBank/DDBJ databases">
        <authorList>
            <person name="Sun Q."/>
            <person name="Mori K."/>
        </authorList>
    </citation>
    <scope>NUCLEOTIDE SEQUENCE [LARGE SCALE GENOMIC DNA]</scope>
    <source>
        <strain evidence="6 7">CCM 8545</strain>
    </source>
</reference>
<dbReference type="Pfam" id="PF17677">
    <property type="entry name" value="Glyco_hydro38C2"/>
    <property type="match status" value="1"/>
</dbReference>
<keyword evidence="7" id="KW-1185">Reference proteome</keyword>
<dbReference type="GO" id="GO:0016798">
    <property type="term" value="F:hydrolase activity, acting on glycosyl bonds"/>
    <property type="evidence" value="ECO:0007669"/>
    <property type="project" value="UniProtKB-KW"/>
</dbReference>
<dbReference type="InterPro" id="IPR028995">
    <property type="entry name" value="Glyco_hydro_57/38_cen_sf"/>
</dbReference>
<gene>
    <name evidence="6" type="primary">mngB</name>
    <name evidence="6" type="ORF">ACFFIT_01100</name>
</gene>
<dbReference type="PANTHER" id="PTHR46017:SF2">
    <property type="entry name" value="MANNOSYLGLYCERATE HYDROLASE"/>
    <property type="match status" value="1"/>
</dbReference>
<dbReference type="SUPFAM" id="SSF74650">
    <property type="entry name" value="Galactose mutarotase-like"/>
    <property type="match status" value="1"/>
</dbReference>
<dbReference type="EC" id="3.2.1.170" evidence="6"/>
<dbReference type="Pfam" id="PF07748">
    <property type="entry name" value="Glyco_hydro_38C"/>
    <property type="match status" value="1"/>
</dbReference>
<dbReference type="InterPro" id="IPR000602">
    <property type="entry name" value="Glyco_hydro_38_N"/>
</dbReference>
<dbReference type="CDD" id="cd10815">
    <property type="entry name" value="GH38N_AMII_EcMngB_like"/>
    <property type="match status" value="1"/>
</dbReference>
<organism evidence="6 7">
    <name type="scientific">Thorsellia kenyensis</name>
    <dbReference type="NCBI Taxonomy" id="1549888"/>
    <lineage>
        <taxon>Bacteria</taxon>
        <taxon>Pseudomonadati</taxon>
        <taxon>Pseudomonadota</taxon>
        <taxon>Gammaproteobacteria</taxon>
        <taxon>Enterobacterales</taxon>
        <taxon>Thorselliaceae</taxon>
        <taxon>Thorsellia</taxon>
    </lineage>
</organism>
<dbReference type="InterPro" id="IPR011330">
    <property type="entry name" value="Glyco_hydro/deAcase_b/a-brl"/>
</dbReference>
<keyword evidence="3 6" id="KW-0378">Hydrolase</keyword>
<sequence length="900" mass="103895">MNINTEANREINVHITPHMHWDREWYFTAEHSRILLVNNMEEILTRLESDPDYPFYVLDGQTAILEDYFAVKPDAVERVKKLVEEKRLIIGPWYTQTDLMMVGAESITRNLLYGMKDCKPFKEVMNIGYLPDSFGMSAALPQILNGFGIEDAMFWRGCSERHGTHHTEFVWKSIDGSEVIAQVLPLGYAIGKYLPDDKDALFKRLNNYLEVLKKASFGGDLLLPNGHDQMPIQQNIFDIIELLKEIFPNYNFLLSRYETIFEKLKVKKDQLPRLIGEFNDGKYMRVHRTISSTRMDIKIQNAVIENKISNQLEPLATIAYSLGCEYHHGLIEKMWKEIMKNHAHDSISCCCSDPVHQEIKSRFWLADDMAENLIQFYMRKIVDNMEKIPSSESGTFRDRLAFFNFLPYPRNSIVNAIIRIRASDFNLYDVAGNKIEYSILSAKEIDPGLVDRQIVHYGNYDPFMEYEIQLPIEIPAMGYVALSIEKKSASGSNDAISILDRKENSSNKIENDFYIIEIQANGSINITDKKTNRTFDNALLIEEGSDDGDEYDYSPSRDEWLLYSTENKAKVEITSSPWQEKAKIQIEMSVPKDLDARKDKLKNSLIEITFTVALNRGDSQIHIDAYWKNDAEDHRVRVLFPYQWISESVIADTQFGTISRPVKDDAMTYWEQEDWKEAPIPVWQMLNFVAVENEVKNMSFALFTEGLREFEVIDWQGNQAIALTLFRSVGVLGKENLLLRPGRPSGIKLPTPDSQMLGHFSTRIGLGIYQDSVENAEIMRQAKEFNTPIRFYNKIPYDAMKLNLESFITPVTYSLVNTKPGKITLSVLKKAENSDAIISRWFNPSSTNQNNIALPKFNLPYRKYFEVNLAEEQIKQDNLLDSEVYFNPNQVKTFSFKIDK</sequence>
<keyword evidence="2" id="KW-0479">Metal-binding</keyword>
<evidence type="ECO:0000256" key="2">
    <source>
        <dbReference type="ARBA" id="ARBA00022723"/>
    </source>
</evidence>
<dbReference type="SUPFAM" id="SSF88713">
    <property type="entry name" value="Glycoside hydrolase/deacetylase"/>
    <property type="match status" value="1"/>
</dbReference>
<dbReference type="InterPro" id="IPR037094">
    <property type="entry name" value="Glyco_hydro_38_cen_sf"/>
</dbReference>
<dbReference type="PANTHER" id="PTHR46017">
    <property type="entry name" value="ALPHA-MANNOSIDASE 2C1"/>
    <property type="match status" value="1"/>
</dbReference>
<dbReference type="InterPro" id="IPR027291">
    <property type="entry name" value="Glyco_hydro_38_N_sf"/>
</dbReference>
<dbReference type="SMART" id="SM00872">
    <property type="entry name" value="Alpha-mann_mid"/>
    <property type="match status" value="1"/>
</dbReference>
<dbReference type="Pfam" id="PF09261">
    <property type="entry name" value="Alpha-mann_mid"/>
    <property type="match status" value="1"/>
</dbReference>
<evidence type="ECO:0000256" key="1">
    <source>
        <dbReference type="ARBA" id="ARBA00009792"/>
    </source>
</evidence>
<dbReference type="InterPro" id="IPR015341">
    <property type="entry name" value="Glyco_hydro_38_cen"/>
</dbReference>
<dbReference type="InterPro" id="IPR011682">
    <property type="entry name" value="Glyco_hydro_38_C"/>
</dbReference>
<protein>
    <submittedName>
        <fullName evidence="6">Mannosylglycerate hydrolase</fullName>
        <ecNumber evidence="6">3.2.1.170</ecNumber>
    </submittedName>
</protein>
<dbReference type="Pfam" id="PF01074">
    <property type="entry name" value="Glyco_hydro_38N"/>
    <property type="match status" value="1"/>
</dbReference>
<dbReference type="Gene3D" id="2.60.40.2220">
    <property type="match status" value="1"/>
</dbReference>
<dbReference type="Gene3D" id="2.70.98.30">
    <property type="entry name" value="Golgi alpha-mannosidase II, domain 4"/>
    <property type="match status" value="1"/>
</dbReference>
<evidence type="ECO:0000313" key="7">
    <source>
        <dbReference type="Proteomes" id="UP001589758"/>
    </source>
</evidence>
<comment type="similarity">
    <text evidence="1">Belongs to the glycosyl hydrolase 38 family.</text>
</comment>
<proteinExistence type="inferred from homology"/>
<dbReference type="GO" id="GO:0102546">
    <property type="term" value="F:mannosylglycerate hydrolase activity"/>
    <property type="evidence" value="ECO:0007669"/>
    <property type="project" value="UniProtKB-EC"/>
</dbReference>
<dbReference type="InterPro" id="IPR011013">
    <property type="entry name" value="Gal_mutarotase_sf_dom"/>
</dbReference>
<name>A0ABV6C8X7_9GAMM</name>
<keyword evidence="4 6" id="KW-0326">Glycosidase</keyword>
<accession>A0ABV6C8X7</accession>
<evidence type="ECO:0000256" key="3">
    <source>
        <dbReference type="ARBA" id="ARBA00022801"/>
    </source>
</evidence>
<dbReference type="InterPro" id="IPR041147">
    <property type="entry name" value="GH38_C"/>
</dbReference>
<evidence type="ECO:0000259" key="5">
    <source>
        <dbReference type="SMART" id="SM00872"/>
    </source>
</evidence>
<dbReference type="Gene3D" id="3.20.110.10">
    <property type="entry name" value="Glycoside hydrolase 38, N terminal domain"/>
    <property type="match status" value="1"/>
</dbReference>
<evidence type="ECO:0000256" key="4">
    <source>
        <dbReference type="ARBA" id="ARBA00023295"/>
    </source>
</evidence>
<dbReference type="SUPFAM" id="SSF88688">
    <property type="entry name" value="Families 57/38 glycoside transferase middle domain"/>
    <property type="match status" value="1"/>
</dbReference>
<dbReference type="EMBL" id="JBHLXE010000013">
    <property type="protein sequence ID" value="MFC0178711.1"/>
    <property type="molecule type" value="Genomic_DNA"/>
</dbReference>
<comment type="caution">
    <text evidence="6">The sequence shown here is derived from an EMBL/GenBank/DDBJ whole genome shotgun (WGS) entry which is preliminary data.</text>
</comment>
<feature type="domain" description="Glycoside hydrolase family 38 central" evidence="5">
    <location>
        <begin position="285"/>
        <end position="363"/>
    </location>
</feature>
<dbReference type="Gene3D" id="1.20.1270.50">
    <property type="entry name" value="Glycoside hydrolase family 38, central domain"/>
    <property type="match status" value="1"/>
</dbReference>